<evidence type="ECO:0000256" key="5">
    <source>
        <dbReference type="ARBA" id="ARBA00023136"/>
    </source>
</evidence>
<sequence length="423" mass="45023">MGPLEQPPPPPPSLMQTRAMERLTLVLWALLVSAESANHTLAPGAHSPLPSTVALLPAALNFSCYRCFKVTSPTKCMPTLCQATDRVCASNELTVSLRSKTAMLLSKRCAPRCPHSNAKFEWSPSPGVAGKIIRHCCARSLCNRAAGDCALQEGLLLPLGLGLLRALWPVRATAVQCGGKDGAHVLTPKVLPIAISSEPILLSIGPMPKAEKERPSRVCCYRKKHSLQCYKCAHVSRGEDCELVSCQADEVLCFSQQAVITVGSERVVDITKGCARSCVIQTPTDWTDIPSQDIASAQASCCSQSLCNVGTIASASARALPWGLPLGLGLCLLPAQLQSPSMYPHGPSVYPHGPSVYPHGPSVYPPGPLRVPPRSLRVPLWPPALPLSARPSAGQDSTLLTAGSARISVLEARGQEQLLQLPR</sequence>
<dbReference type="PANTHER" id="PTHR32217:SF2">
    <property type="entry name" value="LYMPHOCYTE ANTIGEN 6L"/>
    <property type="match status" value="1"/>
</dbReference>
<dbReference type="PANTHER" id="PTHR32217">
    <property type="entry name" value="LYMPHOCYTE ANTIGEN 6H"/>
    <property type="match status" value="1"/>
</dbReference>
<dbReference type="SMART" id="SM00134">
    <property type="entry name" value="LU"/>
    <property type="match status" value="2"/>
</dbReference>
<gene>
    <name evidence="11" type="ORF">TREES_T100016023</name>
</gene>
<evidence type="ECO:0000313" key="11">
    <source>
        <dbReference type="EMBL" id="ELW63420.1"/>
    </source>
</evidence>
<evidence type="ECO:0000256" key="9">
    <source>
        <dbReference type="SAM" id="SignalP"/>
    </source>
</evidence>
<dbReference type="InterPro" id="IPR051445">
    <property type="entry name" value="LY6H/LY6L_nAChR_modulators"/>
</dbReference>
<keyword evidence="8" id="KW-0449">Lipoprotein</keyword>
<dbReference type="GO" id="GO:0098552">
    <property type="term" value="C:side of membrane"/>
    <property type="evidence" value="ECO:0007669"/>
    <property type="project" value="UniProtKB-KW"/>
</dbReference>
<name>L9KKD7_TUPCH</name>
<dbReference type="SUPFAM" id="SSF57302">
    <property type="entry name" value="Snake toxin-like"/>
    <property type="match status" value="2"/>
</dbReference>
<keyword evidence="3" id="KW-0336">GPI-anchor</keyword>
<protein>
    <recommendedName>
        <fullName evidence="10">UPAR/Ly6 domain-containing protein</fullName>
    </recommendedName>
</protein>
<feature type="domain" description="UPAR/Ly6" evidence="10">
    <location>
        <begin position="62"/>
        <end position="152"/>
    </location>
</feature>
<comment type="subcellular location">
    <subcellularLocation>
        <location evidence="1">Cell membrane</location>
        <topology evidence="1">Lipid-anchor</topology>
        <topology evidence="1">GPI-anchor</topology>
    </subcellularLocation>
</comment>
<organism evidence="11 12">
    <name type="scientific">Tupaia chinensis</name>
    <name type="common">Chinese tree shrew</name>
    <name type="synonym">Tupaia belangeri chinensis</name>
    <dbReference type="NCBI Taxonomy" id="246437"/>
    <lineage>
        <taxon>Eukaryota</taxon>
        <taxon>Metazoa</taxon>
        <taxon>Chordata</taxon>
        <taxon>Craniata</taxon>
        <taxon>Vertebrata</taxon>
        <taxon>Euteleostomi</taxon>
        <taxon>Mammalia</taxon>
        <taxon>Eutheria</taxon>
        <taxon>Euarchontoglires</taxon>
        <taxon>Scandentia</taxon>
        <taxon>Tupaiidae</taxon>
        <taxon>Tupaia</taxon>
    </lineage>
</organism>
<proteinExistence type="predicted"/>
<dbReference type="GO" id="GO:0005886">
    <property type="term" value="C:plasma membrane"/>
    <property type="evidence" value="ECO:0007669"/>
    <property type="project" value="UniProtKB-SubCell"/>
</dbReference>
<accession>L9KKD7</accession>
<evidence type="ECO:0000256" key="1">
    <source>
        <dbReference type="ARBA" id="ARBA00004609"/>
    </source>
</evidence>
<evidence type="ECO:0000256" key="8">
    <source>
        <dbReference type="ARBA" id="ARBA00023288"/>
    </source>
</evidence>
<keyword evidence="5" id="KW-0472">Membrane</keyword>
<dbReference type="EMBL" id="KB320776">
    <property type="protein sequence ID" value="ELW63420.1"/>
    <property type="molecule type" value="Genomic_DNA"/>
</dbReference>
<evidence type="ECO:0000256" key="6">
    <source>
        <dbReference type="ARBA" id="ARBA00023157"/>
    </source>
</evidence>
<keyword evidence="7" id="KW-0325">Glycoprotein</keyword>
<dbReference type="AlphaFoldDB" id="L9KKD7"/>
<feature type="signal peptide" evidence="9">
    <location>
        <begin position="1"/>
        <end position="34"/>
    </location>
</feature>
<evidence type="ECO:0000256" key="3">
    <source>
        <dbReference type="ARBA" id="ARBA00022622"/>
    </source>
</evidence>
<dbReference type="InParanoid" id="L9KKD7"/>
<keyword evidence="6" id="KW-1015">Disulfide bond</keyword>
<dbReference type="InterPro" id="IPR016054">
    <property type="entry name" value="LY6_UPA_recep-like"/>
</dbReference>
<reference evidence="12" key="2">
    <citation type="journal article" date="2013" name="Nat. Commun.">
        <title>Genome of the Chinese tree shrew.</title>
        <authorList>
            <person name="Fan Y."/>
            <person name="Huang Z.Y."/>
            <person name="Cao C.C."/>
            <person name="Chen C.S."/>
            <person name="Chen Y.X."/>
            <person name="Fan D.D."/>
            <person name="He J."/>
            <person name="Hou H.L."/>
            <person name="Hu L."/>
            <person name="Hu X.T."/>
            <person name="Jiang X.T."/>
            <person name="Lai R."/>
            <person name="Lang Y.S."/>
            <person name="Liang B."/>
            <person name="Liao S.G."/>
            <person name="Mu D."/>
            <person name="Ma Y.Y."/>
            <person name="Niu Y.Y."/>
            <person name="Sun X.Q."/>
            <person name="Xia J.Q."/>
            <person name="Xiao J."/>
            <person name="Xiong Z.Q."/>
            <person name="Xu L."/>
            <person name="Yang L."/>
            <person name="Zhang Y."/>
            <person name="Zhao W."/>
            <person name="Zhao X.D."/>
            <person name="Zheng Y.T."/>
            <person name="Zhou J.M."/>
            <person name="Zhu Y.B."/>
            <person name="Zhang G.J."/>
            <person name="Wang J."/>
            <person name="Yao Y.G."/>
        </authorList>
    </citation>
    <scope>NUCLEOTIDE SEQUENCE [LARGE SCALE GENOMIC DNA]</scope>
</reference>
<dbReference type="InterPro" id="IPR018363">
    <property type="entry name" value="CD59_antigen_CS"/>
</dbReference>
<feature type="domain" description="UPAR/Ly6" evidence="10">
    <location>
        <begin position="227"/>
        <end position="321"/>
    </location>
</feature>
<keyword evidence="2" id="KW-1003">Cell membrane</keyword>
<dbReference type="InterPro" id="IPR045860">
    <property type="entry name" value="Snake_toxin-like_sf"/>
</dbReference>
<evidence type="ECO:0000313" key="12">
    <source>
        <dbReference type="Proteomes" id="UP000011518"/>
    </source>
</evidence>
<dbReference type="CDD" id="cd23551">
    <property type="entry name" value="TFP_LU_ECD_Ly6L"/>
    <property type="match status" value="2"/>
</dbReference>
<evidence type="ECO:0000256" key="4">
    <source>
        <dbReference type="ARBA" id="ARBA00022729"/>
    </source>
</evidence>
<feature type="chain" id="PRO_5003999969" description="UPAR/Ly6 domain-containing protein" evidence="9">
    <location>
        <begin position="35"/>
        <end position="423"/>
    </location>
</feature>
<reference evidence="12" key="1">
    <citation type="submission" date="2012-07" db="EMBL/GenBank/DDBJ databases">
        <title>Genome of the Chinese tree shrew, a rising model animal genetically related to primates.</title>
        <authorList>
            <person name="Zhang G."/>
            <person name="Fan Y."/>
            <person name="Yao Y."/>
            <person name="Huang Z."/>
        </authorList>
    </citation>
    <scope>NUCLEOTIDE SEQUENCE [LARGE SCALE GENOMIC DNA]</scope>
</reference>
<evidence type="ECO:0000259" key="10">
    <source>
        <dbReference type="SMART" id="SM00134"/>
    </source>
</evidence>
<evidence type="ECO:0000256" key="2">
    <source>
        <dbReference type="ARBA" id="ARBA00022475"/>
    </source>
</evidence>
<evidence type="ECO:0000256" key="7">
    <source>
        <dbReference type="ARBA" id="ARBA00023180"/>
    </source>
</evidence>
<dbReference type="eggNOG" id="ENOG502TF6J">
    <property type="taxonomic scope" value="Eukaryota"/>
</dbReference>
<keyword evidence="12" id="KW-1185">Reference proteome</keyword>
<dbReference type="Proteomes" id="UP000011518">
    <property type="component" value="Unassembled WGS sequence"/>
</dbReference>
<dbReference type="Pfam" id="PF00021">
    <property type="entry name" value="UPAR_LY6"/>
    <property type="match status" value="2"/>
</dbReference>
<dbReference type="Gene3D" id="2.10.60.10">
    <property type="entry name" value="CD59"/>
    <property type="match status" value="2"/>
</dbReference>
<keyword evidence="4 9" id="KW-0732">Signal</keyword>
<dbReference type="PROSITE" id="PS00983">
    <property type="entry name" value="LY6_UPAR"/>
    <property type="match status" value="1"/>
</dbReference>